<dbReference type="CDD" id="cd00093">
    <property type="entry name" value="HTH_XRE"/>
    <property type="match status" value="1"/>
</dbReference>
<accession>A0ABT8FH11</accession>
<dbReference type="SMART" id="SM00530">
    <property type="entry name" value="HTH_XRE"/>
    <property type="match status" value="1"/>
</dbReference>
<dbReference type="EMBL" id="JAUHJQ010000005">
    <property type="protein sequence ID" value="MDN4173962.1"/>
    <property type="molecule type" value="Genomic_DNA"/>
</dbReference>
<gene>
    <name evidence="2" type="ORF">QWY28_13455</name>
</gene>
<dbReference type="Pfam" id="PF13560">
    <property type="entry name" value="HTH_31"/>
    <property type="match status" value="1"/>
</dbReference>
<reference evidence="2" key="1">
    <citation type="submission" date="2023-06" db="EMBL/GenBank/DDBJ databases">
        <title>Draft genome sequence of Nocardioides sp. SOB77.</title>
        <authorList>
            <person name="Zhang G."/>
        </authorList>
    </citation>
    <scope>NUCLEOTIDE SEQUENCE</scope>
    <source>
        <strain evidence="2">SOB77</strain>
    </source>
</reference>
<dbReference type="InterPro" id="IPR001387">
    <property type="entry name" value="Cro/C1-type_HTH"/>
</dbReference>
<proteinExistence type="predicted"/>
<dbReference type="SUPFAM" id="SSF47413">
    <property type="entry name" value="lambda repressor-like DNA-binding domains"/>
    <property type="match status" value="1"/>
</dbReference>
<evidence type="ECO:0000313" key="3">
    <source>
        <dbReference type="Proteomes" id="UP001168620"/>
    </source>
</evidence>
<dbReference type="InterPro" id="IPR010982">
    <property type="entry name" value="Lambda_DNA-bd_dom_sf"/>
</dbReference>
<keyword evidence="3" id="KW-1185">Reference proteome</keyword>
<name>A0ABT8FH11_9ACTN</name>
<dbReference type="Proteomes" id="UP001168620">
    <property type="component" value="Unassembled WGS sequence"/>
</dbReference>
<dbReference type="RefSeq" id="WP_300953064.1">
    <property type="nucleotide sequence ID" value="NZ_JAUHJQ010000005.1"/>
</dbReference>
<evidence type="ECO:0000259" key="1">
    <source>
        <dbReference type="PROSITE" id="PS50943"/>
    </source>
</evidence>
<dbReference type="PROSITE" id="PS50943">
    <property type="entry name" value="HTH_CROC1"/>
    <property type="match status" value="1"/>
</dbReference>
<comment type="caution">
    <text evidence="2">The sequence shown here is derived from an EMBL/GenBank/DDBJ whole genome shotgun (WGS) entry which is preliminary data.</text>
</comment>
<protein>
    <submittedName>
        <fullName evidence="2">Helix-turn-helix transcriptional regulator</fullName>
    </submittedName>
</protein>
<organism evidence="2 3">
    <name type="scientific">Nocardioides oceani</name>
    <dbReference type="NCBI Taxonomy" id="3058369"/>
    <lineage>
        <taxon>Bacteria</taxon>
        <taxon>Bacillati</taxon>
        <taxon>Actinomycetota</taxon>
        <taxon>Actinomycetes</taxon>
        <taxon>Propionibacteriales</taxon>
        <taxon>Nocardioidaceae</taxon>
        <taxon>Nocardioides</taxon>
    </lineage>
</organism>
<dbReference type="Gene3D" id="1.10.260.40">
    <property type="entry name" value="lambda repressor-like DNA-binding domains"/>
    <property type="match status" value="1"/>
</dbReference>
<sequence length="77" mass="8423">MTAVLRLKTDQLDKIRRWVGLTTDTALAEAMGIDAGNLSRVLRGKQQPGPKFIAALVTALKADLEDLFEVVEEQDVA</sequence>
<evidence type="ECO:0000313" key="2">
    <source>
        <dbReference type="EMBL" id="MDN4173962.1"/>
    </source>
</evidence>
<feature type="domain" description="HTH cro/C1-type" evidence="1">
    <location>
        <begin position="25"/>
        <end position="67"/>
    </location>
</feature>